<sequence length="53" mass="5777">MSNKFYQRLLAIAVLILVIGIIKPFPLTLINTLCLILGAVLIGLTLIIGKNRS</sequence>
<proteinExistence type="predicted"/>
<dbReference type="OrthoDB" id="9943624at2"/>
<comment type="caution">
    <text evidence="2">The sequence shown here is derived from an EMBL/GenBank/DDBJ whole genome shotgun (WGS) entry which is preliminary data.</text>
</comment>
<evidence type="ECO:0000313" key="2">
    <source>
        <dbReference type="EMBL" id="KRN65885.1"/>
    </source>
</evidence>
<dbReference type="RefSeq" id="WP_157048833.1">
    <property type="nucleotide sequence ID" value="NZ_BJVH01000009.1"/>
</dbReference>
<organism evidence="2 3">
    <name type="scientific">Pediococcus cellicola</name>
    <dbReference type="NCBI Taxonomy" id="319652"/>
    <lineage>
        <taxon>Bacteria</taxon>
        <taxon>Bacillati</taxon>
        <taxon>Bacillota</taxon>
        <taxon>Bacilli</taxon>
        <taxon>Lactobacillales</taxon>
        <taxon>Lactobacillaceae</taxon>
        <taxon>Pediococcus</taxon>
    </lineage>
</organism>
<name>A0A0R2IW59_9LACO</name>
<gene>
    <name evidence="2" type="ORF">IV80_GL001728</name>
</gene>
<keyword evidence="3" id="KW-1185">Reference proteome</keyword>
<dbReference type="EMBL" id="JQBR01000007">
    <property type="protein sequence ID" value="KRN65885.1"/>
    <property type="molecule type" value="Genomic_DNA"/>
</dbReference>
<keyword evidence="1" id="KW-1133">Transmembrane helix</keyword>
<keyword evidence="1" id="KW-0812">Transmembrane</keyword>
<feature type="transmembrane region" description="Helical" evidence="1">
    <location>
        <begin position="28"/>
        <end position="49"/>
    </location>
</feature>
<reference evidence="2 3" key="1">
    <citation type="journal article" date="2015" name="Genome Announc.">
        <title>Expanding the biotechnology potential of lactobacilli through comparative genomics of 213 strains and associated genera.</title>
        <authorList>
            <person name="Sun Z."/>
            <person name="Harris H.M."/>
            <person name="McCann A."/>
            <person name="Guo C."/>
            <person name="Argimon S."/>
            <person name="Zhang W."/>
            <person name="Yang X."/>
            <person name="Jeffery I.B."/>
            <person name="Cooney J.C."/>
            <person name="Kagawa T.F."/>
            <person name="Liu W."/>
            <person name="Song Y."/>
            <person name="Salvetti E."/>
            <person name="Wrobel A."/>
            <person name="Rasinkangas P."/>
            <person name="Parkhill J."/>
            <person name="Rea M.C."/>
            <person name="O'Sullivan O."/>
            <person name="Ritari J."/>
            <person name="Douillard F.P."/>
            <person name="Paul Ross R."/>
            <person name="Yang R."/>
            <person name="Briner A.E."/>
            <person name="Felis G.E."/>
            <person name="de Vos W.M."/>
            <person name="Barrangou R."/>
            <person name="Klaenhammer T.R."/>
            <person name="Caufield P.W."/>
            <person name="Cui Y."/>
            <person name="Zhang H."/>
            <person name="O'Toole P.W."/>
        </authorList>
    </citation>
    <scope>NUCLEOTIDE SEQUENCE [LARGE SCALE GENOMIC DNA]</scope>
    <source>
        <strain evidence="2 3">DSM 17757</strain>
    </source>
</reference>
<dbReference type="Proteomes" id="UP000051568">
    <property type="component" value="Unassembled WGS sequence"/>
</dbReference>
<evidence type="ECO:0000313" key="3">
    <source>
        <dbReference type="Proteomes" id="UP000051568"/>
    </source>
</evidence>
<accession>A0A0R2IW59</accession>
<dbReference type="PATRIC" id="fig|319652.3.peg.1751"/>
<keyword evidence="1" id="KW-0472">Membrane</keyword>
<evidence type="ECO:0000256" key="1">
    <source>
        <dbReference type="SAM" id="Phobius"/>
    </source>
</evidence>
<dbReference type="AlphaFoldDB" id="A0A0R2IW59"/>
<feature type="transmembrane region" description="Helical" evidence="1">
    <location>
        <begin position="5"/>
        <end position="22"/>
    </location>
</feature>
<protein>
    <submittedName>
        <fullName evidence="2">Uncharacterized protein</fullName>
    </submittedName>
</protein>